<sequence>MQASTSLGNRCRRLTWRGAPPTTSRSAPEPWLSCHSHSTPPMTNASTPAGLSSPEKGKGSYMNVTQYLPFHLGMHMLLSMLL</sequence>
<feature type="compositionally biased region" description="Polar residues" evidence="1">
    <location>
        <begin position="35"/>
        <end position="50"/>
    </location>
</feature>
<proteinExistence type="predicted"/>
<dbReference type="EnsemblPlants" id="KQK89688">
    <property type="protein sequence ID" value="KQK89688"/>
    <property type="gene ID" value="SETIT_040552mg"/>
</dbReference>
<organism evidence="2 3">
    <name type="scientific">Setaria italica</name>
    <name type="common">Foxtail millet</name>
    <name type="synonym">Panicum italicum</name>
    <dbReference type="NCBI Taxonomy" id="4555"/>
    <lineage>
        <taxon>Eukaryota</taxon>
        <taxon>Viridiplantae</taxon>
        <taxon>Streptophyta</taxon>
        <taxon>Embryophyta</taxon>
        <taxon>Tracheophyta</taxon>
        <taxon>Spermatophyta</taxon>
        <taxon>Magnoliopsida</taxon>
        <taxon>Liliopsida</taxon>
        <taxon>Poales</taxon>
        <taxon>Poaceae</taxon>
        <taxon>PACMAD clade</taxon>
        <taxon>Panicoideae</taxon>
        <taxon>Panicodae</taxon>
        <taxon>Paniceae</taxon>
        <taxon>Cenchrinae</taxon>
        <taxon>Setaria</taxon>
    </lineage>
</organism>
<dbReference type="AlphaFoldDB" id="K4ANQ5"/>
<evidence type="ECO:0000313" key="2">
    <source>
        <dbReference type="EnsemblPlants" id="KQK89688"/>
    </source>
</evidence>
<protein>
    <submittedName>
        <fullName evidence="2">Uncharacterized protein</fullName>
    </submittedName>
</protein>
<feature type="region of interest" description="Disordered" evidence="1">
    <location>
        <begin position="1"/>
        <end position="58"/>
    </location>
</feature>
<name>K4ANQ5_SETIT</name>
<reference evidence="3" key="1">
    <citation type="journal article" date="2012" name="Nat. Biotechnol.">
        <title>Reference genome sequence of the model plant Setaria.</title>
        <authorList>
            <person name="Bennetzen J.L."/>
            <person name="Schmutz J."/>
            <person name="Wang H."/>
            <person name="Percifield R."/>
            <person name="Hawkins J."/>
            <person name="Pontaroli A.C."/>
            <person name="Estep M."/>
            <person name="Feng L."/>
            <person name="Vaughn J.N."/>
            <person name="Grimwood J."/>
            <person name="Jenkins J."/>
            <person name="Barry K."/>
            <person name="Lindquist E."/>
            <person name="Hellsten U."/>
            <person name="Deshpande S."/>
            <person name="Wang X."/>
            <person name="Wu X."/>
            <person name="Mitros T."/>
            <person name="Triplett J."/>
            <person name="Yang X."/>
            <person name="Ye C.Y."/>
            <person name="Mauro-Herrera M."/>
            <person name="Wang L."/>
            <person name="Li P."/>
            <person name="Sharma M."/>
            <person name="Sharma R."/>
            <person name="Ronald P.C."/>
            <person name="Panaud O."/>
            <person name="Kellogg E.A."/>
            <person name="Brutnell T.P."/>
            <person name="Doust A.N."/>
            <person name="Tuskan G.A."/>
            <person name="Rokhsar D."/>
            <person name="Devos K.M."/>
        </authorList>
    </citation>
    <scope>NUCLEOTIDE SEQUENCE [LARGE SCALE GENOMIC DNA]</scope>
    <source>
        <strain evidence="3">cv. Yugu1</strain>
    </source>
</reference>
<dbReference type="Proteomes" id="UP000004995">
    <property type="component" value="Unassembled WGS sequence"/>
</dbReference>
<accession>K4ANQ5</accession>
<dbReference type="HOGENOM" id="CLU_2562755_0_0_1"/>
<keyword evidence="3" id="KW-1185">Reference proteome</keyword>
<evidence type="ECO:0000313" key="3">
    <source>
        <dbReference type="Proteomes" id="UP000004995"/>
    </source>
</evidence>
<reference evidence="2" key="2">
    <citation type="submission" date="2018-08" db="UniProtKB">
        <authorList>
            <consortium name="EnsemblPlants"/>
        </authorList>
    </citation>
    <scope>IDENTIFICATION</scope>
    <source>
        <strain evidence="2">Yugu1</strain>
    </source>
</reference>
<dbReference type="InParanoid" id="K4ANQ5"/>
<dbReference type="Gramene" id="KQK89688">
    <property type="protein sequence ID" value="KQK89688"/>
    <property type="gene ID" value="SETIT_040552mg"/>
</dbReference>
<dbReference type="EMBL" id="AGNK02005795">
    <property type="status" value="NOT_ANNOTATED_CDS"/>
    <property type="molecule type" value="Genomic_DNA"/>
</dbReference>
<evidence type="ECO:0000256" key="1">
    <source>
        <dbReference type="SAM" id="MobiDB-lite"/>
    </source>
</evidence>